<dbReference type="EMBL" id="LAZR01064656">
    <property type="protein sequence ID" value="KKK57098.1"/>
    <property type="molecule type" value="Genomic_DNA"/>
</dbReference>
<accession>A0A0F8WKA1</accession>
<protein>
    <submittedName>
        <fullName evidence="1">Uncharacterized protein</fullName>
    </submittedName>
</protein>
<feature type="non-terminal residue" evidence="1">
    <location>
        <position position="1"/>
    </location>
</feature>
<sequence>SNIDHAKNMFALALSAQSKGTSVMLILDDAESCLILGLSS</sequence>
<dbReference type="AlphaFoldDB" id="A0A0F8WKA1"/>
<gene>
    <name evidence="1" type="ORF">LCGC14_3057890</name>
</gene>
<name>A0A0F8WKA1_9ZZZZ</name>
<proteinExistence type="predicted"/>
<evidence type="ECO:0000313" key="1">
    <source>
        <dbReference type="EMBL" id="KKK57098.1"/>
    </source>
</evidence>
<organism evidence="1">
    <name type="scientific">marine sediment metagenome</name>
    <dbReference type="NCBI Taxonomy" id="412755"/>
    <lineage>
        <taxon>unclassified sequences</taxon>
        <taxon>metagenomes</taxon>
        <taxon>ecological metagenomes</taxon>
    </lineage>
</organism>
<reference evidence="1" key="1">
    <citation type="journal article" date="2015" name="Nature">
        <title>Complex archaea that bridge the gap between prokaryotes and eukaryotes.</title>
        <authorList>
            <person name="Spang A."/>
            <person name="Saw J.H."/>
            <person name="Jorgensen S.L."/>
            <person name="Zaremba-Niedzwiedzka K."/>
            <person name="Martijn J."/>
            <person name="Lind A.E."/>
            <person name="van Eijk R."/>
            <person name="Schleper C."/>
            <person name="Guy L."/>
            <person name="Ettema T.J."/>
        </authorList>
    </citation>
    <scope>NUCLEOTIDE SEQUENCE</scope>
</reference>
<comment type="caution">
    <text evidence="1">The sequence shown here is derived from an EMBL/GenBank/DDBJ whole genome shotgun (WGS) entry which is preliminary data.</text>
</comment>